<keyword evidence="2" id="KW-0902">Two-component regulatory system</keyword>
<dbReference type="Gene3D" id="6.10.250.690">
    <property type="match status" value="1"/>
</dbReference>
<protein>
    <submittedName>
        <fullName evidence="10">DNA-binding response OmpR family regulator</fullName>
    </submittedName>
</protein>
<dbReference type="PANTHER" id="PTHR48111">
    <property type="entry name" value="REGULATOR OF RPOS"/>
    <property type="match status" value="1"/>
</dbReference>
<feature type="modified residue" description="4-aspartylphosphate" evidence="6">
    <location>
        <position position="95"/>
    </location>
</feature>
<evidence type="ECO:0000259" key="9">
    <source>
        <dbReference type="PROSITE" id="PS51755"/>
    </source>
</evidence>
<dbReference type="PROSITE" id="PS50110">
    <property type="entry name" value="RESPONSE_REGULATORY"/>
    <property type="match status" value="1"/>
</dbReference>
<evidence type="ECO:0000313" key="11">
    <source>
        <dbReference type="Proteomes" id="UP000546200"/>
    </source>
</evidence>
<evidence type="ECO:0000256" key="3">
    <source>
        <dbReference type="ARBA" id="ARBA00023015"/>
    </source>
</evidence>
<keyword evidence="3" id="KW-0805">Transcription regulation</keyword>
<evidence type="ECO:0000259" key="8">
    <source>
        <dbReference type="PROSITE" id="PS50110"/>
    </source>
</evidence>
<keyword evidence="4 7" id="KW-0238">DNA-binding</keyword>
<dbReference type="Proteomes" id="UP000546200">
    <property type="component" value="Unassembled WGS sequence"/>
</dbReference>
<dbReference type="Gene3D" id="1.10.10.10">
    <property type="entry name" value="Winged helix-like DNA-binding domain superfamily/Winged helix DNA-binding domain"/>
    <property type="match status" value="1"/>
</dbReference>
<evidence type="ECO:0000256" key="2">
    <source>
        <dbReference type="ARBA" id="ARBA00023012"/>
    </source>
</evidence>
<dbReference type="InterPro" id="IPR011006">
    <property type="entry name" value="CheY-like_superfamily"/>
</dbReference>
<dbReference type="GO" id="GO:0006355">
    <property type="term" value="P:regulation of DNA-templated transcription"/>
    <property type="evidence" value="ECO:0007669"/>
    <property type="project" value="InterPro"/>
</dbReference>
<keyword evidence="1 6" id="KW-0597">Phosphoprotein</keyword>
<dbReference type="SMART" id="SM00862">
    <property type="entry name" value="Trans_reg_C"/>
    <property type="match status" value="1"/>
</dbReference>
<dbReference type="CDD" id="cd00383">
    <property type="entry name" value="trans_reg_C"/>
    <property type="match status" value="1"/>
</dbReference>
<dbReference type="GO" id="GO:0032993">
    <property type="term" value="C:protein-DNA complex"/>
    <property type="evidence" value="ECO:0007669"/>
    <property type="project" value="TreeGrafter"/>
</dbReference>
<dbReference type="InterPro" id="IPR016032">
    <property type="entry name" value="Sig_transdc_resp-reg_C-effctor"/>
</dbReference>
<sequence length="277" mass="29648">MLQAPFAGKRAGSLNGVDEAGWRDTMRGALTVPDARPTSAPMTAPTILLVEDDPALRTLTARALGENGFVVRPASAAPEMWLALEAGAVDLVILDIMLPGTSGIDLCRALRQRSDVPIIFVSAKGSETDRVVGLELGADDYIAKPFSTRELVARVRAVLRRPPLETRAGGREEGVLTFEGWTVSLPRRALTSPTGAAVDLTGAEFDLLVALLDHAGRVIARERLIELSRTRLGDSSDRSVDVLVSRLRRKLSSGGHPAPISTVRGVGYMLSAPVERR</sequence>
<accession>A0A7W9EUJ3</accession>
<dbReference type="PROSITE" id="PS51755">
    <property type="entry name" value="OMPR_PHOB"/>
    <property type="match status" value="1"/>
</dbReference>
<dbReference type="Pfam" id="PF00486">
    <property type="entry name" value="Trans_reg_C"/>
    <property type="match status" value="1"/>
</dbReference>
<evidence type="ECO:0000256" key="4">
    <source>
        <dbReference type="ARBA" id="ARBA00023125"/>
    </source>
</evidence>
<dbReference type="SUPFAM" id="SSF52172">
    <property type="entry name" value="CheY-like"/>
    <property type="match status" value="1"/>
</dbReference>
<feature type="domain" description="OmpR/PhoB-type" evidence="9">
    <location>
        <begin position="173"/>
        <end position="272"/>
    </location>
</feature>
<gene>
    <name evidence="10" type="ORF">FHS94_000347</name>
</gene>
<dbReference type="PANTHER" id="PTHR48111:SF4">
    <property type="entry name" value="DNA-BINDING DUAL TRANSCRIPTIONAL REGULATOR OMPR"/>
    <property type="match status" value="1"/>
</dbReference>
<feature type="domain" description="Response regulatory" evidence="8">
    <location>
        <begin position="46"/>
        <end position="159"/>
    </location>
</feature>
<reference evidence="10 11" key="1">
    <citation type="submission" date="2020-08" db="EMBL/GenBank/DDBJ databases">
        <title>Genomic Encyclopedia of Type Strains, Phase IV (KMG-IV): sequencing the most valuable type-strain genomes for metagenomic binning, comparative biology and taxonomic classification.</title>
        <authorList>
            <person name="Goeker M."/>
        </authorList>
    </citation>
    <scope>NUCLEOTIDE SEQUENCE [LARGE SCALE GENOMIC DNA]</scope>
    <source>
        <strain evidence="10 11">DSM 100044</strain>
    </source>
</reference>
<proteinExistence type="predicted"/>
<keyword evidence="11" id="KW-1185">Reference proteome</keyword>
<dbReference type="CDD" id="cd17574">
    <property type="entry name" value="REC_OmpR"/>
    <property type="match status" value="1"/>
</dbReference>
<evidence type="ECO:0000256" key="7">
    <source>
        <dbReference type="PROSITE-ProRule" id="PRU01091"/>
    </source>
</evidence>
<dbReference type="InterPro" id="IPR001789">
    <property type="entry name" value="Sig_transdc_resp-reg_receiver"/>
</dbReference>
<dbReference type="InterPro" id="IPR001867">
    <property type="entry name" value="OmpR/PhoB-type_DNA-bd"/>
</dbReference>
<organism evidence="10 11">
    <name type="scientific">Sphingomonas aerophila</name>
    <dbReference type="NCBI Taxonomy" id="1344948"/>
    <lineage>
        <taxon>Bacteria</taxon>
        <taxon>Pseudomonadati</taxon>
        <taxon>Pseudomonadota</taxon>
        <taxon>Alphaproteobacteria</taxon>
        <taxon>Sphingomonadales</taxon>
        <taxon>Sphingomonadaceae</taxon>
        <taxon>Sphingomonas</taxon>
    </lineage>
</organism>
<evidence type="ECO:0000256" key="5">
    <source>
        <dbReference type="ARBA" id="ARBA00023163"/>
    </source>
</evidence>
<dbReference type="InterPro" id="IPR039420">
    <property type="entry name" value="WalR-like"/>
</dbReference>
<evidence type="ECO:0000256" key="6">
    <source>
        <dbReference type="PROSITE-ProRule" id="PRU00169"/>
    </source>
</evidence>
<dbReference type="GO" id="GO:0000156">
    <property type="term" value="F:phosphorelay response regulator activity"/>
    <property type="evidence" value="ECO:0007669"/>
    <property type="project" value="TreeGrafter"/>
</dbReference>
<keyword evidence="5" id="KW-0804">Transcription</keyword>
<dbReference type="Pfam" id="PF00072">
    <property type="entry name" value="Response_reg"/>
    <property type="match status" value="1"/>
</dbReference>
<dbReference type="SUPFAM" id="SSF46894">
    <property type="entry name" value="C-terminal effector domain of the bipartite response regulators"/>
    <property type="match status" value="1"/>
</dbReference>
<evidence type="ECO:0000313" key="10">
    <source>
        <dbReference type="EMBL" id="MBB5713528.1"/>
    </source>
</evidence>
<evidence type="ECO:0000256" key="1">
    <source>
        <dbReference type="ARBA" id="ARBA00022553"/>
    </source>
</evidence>
<name>A0A7W9EUJ3_9SPHN</name>
<feature type="DNA-binding region" description="OmpR/PhoB-type" evidence="7">
    <location>
        <begin position="173"/>
        <end position="272"/>
    </location>
</feature>
<dbReference type="InterPro" id="IPR036388">
    <property type="entry name" value="WH-like_DNA-bd_sf"/>
</dbReference>
<dbReference type="SMART" id="SM00448">
    <property type="entry name" value="REC"/>
    <property type="match status" value="1"/>
</dbReference>
<dbReference type="AlphaFoldDB" id="A0A7W9EUJ3"/>
<comment type="caution">
    <text evidence="10">The sequence shown here is derived from an EMBL/GenBank/DDBJ whole genome shotgun (WGS) entry which is preliminary data.</text>
</comment>
<dbReference type="GO" id="GO:0005829">
    <property type="term" value="C:cytosol"/>
    <property type="evidence" value="ECO:0007669"/>
    <property type="project" value="TreeGrafter"/>
</dbReference>
<dbReference type="EMBL" id="JACIJK010000001">
    <property type="protein sequence ID" value="MBB5713528.1"/>
    <property type="molecule type" value="Genomic_DNA"/>
</dbReference>
<dbReference type="GO" id="GO:0000976">
    <property type="term" value="F:transcription cis-regulatory region binding"/>
    <property type="evidence" value="ECO:0007669"/>
    <property type="project" value="TreeGrafter"/>
</dbReference>
<dbReference type="Gene3D" id="3.40.50.2300">
    <property type="match status" value="1"/>
</dbReference>